<comment type="caution">
    <text evidence="4">The sequence shown here is derived from an EMBL/GenBank/DDBJ whole genome shotgun (WGS) entry which is preliminary data.</text>
</comment>
<accession>A0A9W6N1J9</accession>
<dbReference type="Pfam" id="PF03428">
    <property type="entry name" value="RP-C"/>
    <property type="match status" value="1"/>
</dbReference>
<organism evidence="4 5">
    <name type="scientific">Ancylobacter dichloromethanicus</name>
    <dbReference type="NCBI Taxonomy" id="518825"/>
    <lineage>
        <taxon>Bacteria</taxon>
        <taxon>Pseudomonadati</taxon>
        <taxon>Pseudomonadota</taxon>
        <taxon>Alphaproteobacteria</taxon>
        <taxon>Hyphomicrobiales</taxon>
        <taxon>Xanthobacteraceae</taxon>
        <taxon>Ancylobacter</taxon>
    </lineage>
</organism>
<reference evidence="4" key="1">
    <citation type="journal article" date="2014" name="Int. J. Syst. Evol. Microbiol.">
        <title>Complete genome sequence of Corynebacterium casei LMG S-19264T (=DSM 44701T), isolated from a smear-ripened cheese.</title>
        <authorList>
            <consortium name="US DOE Joint Genome Institute (JGI-PGF)"/>
            <person name="Walter F."/>
            <person name="Albersmeier A."/>
            <person name="Kalinowski J."/>
            <person name="Ruckert C."/>
        </authorList>
    </citation>
    <scope>NUCLEOTIDE SEQUENCE</scope>
    <source>
        <strain evidence="4">VKM B-2484</strain>
    </source>
</reference>
<dbReference type="NCBIfam" id="NF010396">
    <property type="entry name" value="PRK13824.1"/>
    <property type="match status" value="1"/>
</dbReference>
<evidence type="ECO:0000313" key="4">
    <source>
        <dbReference type="EMBL" id="GLK74278.1"/>
    </source>
</evidence>
<evidence type="ECO:0000259" key="3">
    <source>
        <dbReference type="Pfam" id="PF11800"/>
    </source>
</evidence>
<dbReference type="Pfam" id="PF11800">
    <property type="entry name" value="RP-C_C"/>
    <property type="match status" value="1"/>
</dbReference>
<evidence type="ECO:0000256" key="1">
    <source>
        <dbReference type="SAM" id="MobiDB-lite"/>
    </source>
</evidence>
<protein>
    <submittedName>
        <fullName evidence="4">Replication initiation protein</fullName>
    </submittedName>
</protein>
<keyword evidence="5" id="KW-1185">Reference proteome</keyword>
<feature type="region of interest" description="Disordered" evidence="1">
    <location>
        <begin position="246"/>
        <end position="274"/>
    </location>
</feature>
<dbReference type="NCBIfam" id="NF040974">
    <property type="entry name" value="RepABC_RepC"/>
    <property type="match status" value="1"/>
</dbReference>
<reference evidence="4" key="2">
    <citation type="submission" date="2023-01" db="EMBL/GenBank/DDBJ databases">
        <authorList>
            <person name="Sun Q."/>
            <person name="Evtushenko L."/>
        </authorList>
    </citation>
    <scope>NUCLEOTIDE SEQUENCE</scope>
    <source>
        <strain evidence="4">VKM B-2484</strain>
    </source>
</reference>
<sequence length="403" mass="43264">MQVFGQNPMSPFGGGAFAPWVLKIQRLVSQCEPGKPVHKWQIFRELCELKSTLGLSDRALAVLNALLTFHPNTVLTSGSADIVVFPSNRQLALRTHGMAPSTLRRHIAALVAQGIVLRRDSANGKRFARKTPAGEIEQAFGFDLSPLVARAEEFAALAHSARERLRALATHRMKISLARRDIVKMIAAGLDAGLPGDWASYHRRYQTIVAAIPRTSSPRELELIVAELNELGHKVHALLDAAFPSTPPSSDATPLCDPEERSVTGDPAGGHETAAGERDVPLALVLEACPDIIDYVRGDIHTLRDLIAAATIVRPMLGISPSAWAEACEALGRETAAIVVAAILQRGVAISSPGGYLRNLTRRAQAGQFSVWRMVMAVHGARRGAGAGPAPSRLPSFSPGRKT</sequence>
<dbReference type="InterPro" id="IPR021760">
    <property type="entry name" value="RepC_C"/>
</dbReference>
<dbReference type="EMBL" id="BSFJ01000036">
    <property type="protein sequence ID" value="GLK74278.1"/>
    <property type="molecule type" value="Genomic_DNA"/>
</dbReference>
<proteinExistence type="predicted"/>
<dbReference type="InterPro" id="IPR005090">
    <property type="entry name" value="RepC_N"/>
</dbReference>
<evidence type="ECO:0000259" key="2">
    <source>
        <dbReference type="Pfam" id="PF03428"/>
    </source>
</evidence>
<dbReference type="RefSeq" id="WP_213373355.1">
    <property type="nucleotide sequence ID" value="NZ_BSFJ01000036.1"/>
</dbReference>
<feature type="domain" description="Plasmid replication protein C C-terminal" evidence="3">
    <location>
        <begin position="281"/>
        <end position="378"/>
    </location>
</feature>
<gene>
    <name evidence="4" type="ORF">GCM10017643_43960</name>
</gene>
<evidence type="ECO:0000313" key="5">
    <source>
        <dbReference type="Proteomes" id="UP001143370"/>
    </source>
</evidence>
<dbReference type="AlphaFoldDB" id="A0A9W6N1J9"/>
<name>A0A9W6N1J9_9HYPH</name>
<dbReference type="Proteomes" id="UP001143370">
    <property type="component" value="Unassembled WGS sequence"/>
</dbReference>
<feature type="domain" description="Plasmid replication protein C N-terminal" evidence="2">
    <location>
        <begin position="22"/>
        <end position="188"/>
    </location>
</feature>
<feature type="region of interest" description="Disordered" evidence="1">
    <location>
        <begin position="383"/>
        <end position="403"/>
    </location>
</feature>
<dbReference type="InterPro" id="IPR047611">
    <property type="entry name" value="RepABC_RepC"/>
</dbReference>